<organism evidence="1 2">
    <name type="scientific">Croceitalea rosinachiae</name>
    <dbReference type="NCBI Taxonomy" id="3075596"/>
    <lineage>
        <taxon>Bacteria</taxon>
        <taxon>Pseudomonadati</taxon>
        <taxon>Bacteroidota</taxon>
        <taxon>Flavobacteriia</taxon>
        <taxon>Flavobacteriales</taxon>
        <taxon>Flavobacteriaceae</taxon>
        <taxon>Croceitalea</taxon>
    </lineage>
</organism>
<proteinExistence type="predicted"/>
<comment type="caution">
    <text evidence="1">The sequence shown here is derived from an EMBL/GenBank/DDBJ whole genome shotgun (WGS) entry which is preliminary data.</text>
</comment>
<accession>A0ABU3AHH1</accession>
<dbReference type="Proteomes" id="UP001255246">
    <property type="component" value="Unassembled WGS sequence"/>
</dbReference>
<name>A0ABU3AHH1_9FLAO</name>
<dbReference type="InterPro" id="IPR034660">
    <property type="entry name" value="DinB/YfiT-like"/>
</dbReference>
<evidence type="ECO:0000313" key="1">
    <source>
        <dbReference type="EMBL" id="MDT0608533.1"/>
    </source>
</evidence>
<reference evidence="1 2" key="1">
    <citation type="submission" date="2023-09" db="EMBL/GenBank/DDBJ databases">
        <authorList>
            <person name="Rey-Velasco X."/>
        </authorList>
    </citation>
    <scope>NUCLEOTIDE SEQUENCE [LARGE SCALE GENOMIC DNA]</scope>
    <source>
        <strain evidence="1 2">F388</strain>
    </source>
</reference>
<dbReference type="SUPFAM" id="SSF109854">
    <property type="entry name" value="DinB/YfiT-like putative metalloenzymes"/>
    <property type="match status" value="1"/>
</dbReference>
<keyword evidence="2" id="KW-1185">Reference proteome</keyword>
<dbReference type="InterPro" id="IPR011466">
    <property type="entry name" value="DUF1572"/>
</dbReference>
<dbReference type="RefSeq" id="WP_311353265.1">
    <property type="nucleotide sequence ID" value="NZ_JAVRHR010000006.1"/>
</dbReference>
<protein>
    <submittedName>
        <fullName evidence="1">DUF1572 family protein</fullName>
    </submittedName>
</protein>
<dbReference type="EMBL" id="JAVRHR010000006">
    <property type="protein sequence ID" value="MDT0608533.1"/>
    <property type="molecule type" value="Genomic_DNA"/>
</dbReference>
<gene>
    <name evidence="1" type="ORF">RM706_15955</name>
</gene>
<dbReference type="Gene3D" id="1.20.120.450">
    <property type="entry name" value="dinb family like domain"/>
    <property type="match status" value="1"/>
</dbReference>
<evidence type="ECO:0000313" key="2">
    <source>
        <dbReference type="Proteomes" id="UP001255246"/>
    </source>
</evidence>
<sequence length="188" mass="22152">MILKKKIILIDNYLQNAQFEFQRYKTLGDKTLQQLSENQLHWQYQETDNTIAIIVNHMVGNMLSRWTNFLEEDGEKQWRNRDSEFINHSKSKEEIITYWERGWTCLFEALHSINTSNFDSTIYIRGEVHTIVEAINRQLAHYANHVGQIVLLGKMIKGKDWISLSIPKGKSKDFNKTMLNIESTKDSE</sequence>
<dbReference type="Pfam" id="PF07609">
    <property type="entry name" value="DUF1572"/>
    <property type="match status" value="1"/>
</dbReference>